<accession>K1LT99</accession>
<proteinExistence type="predicted"/>
<protein>
    <submittedName>
        <fullName evidence="1">Uncharacterized protein</fullName>
    </submittedName>
</protein>
<dbReference type="HOGENOM" id="CLU_3369681_0_0_10"/>
<reference evidence="1 2" key="1">
    <citation type="submission" date="2012-07" db="EMBL/GenBank/DDBJ databases">
        <title>The Genome Sequence of Bergeyella zoohelcum ATCC 43767.</title>
        <authorList>
            <consortium name="The Broad Institute Genome Sequencing Platform"/>
            <person name="Earl A."/>
            <person name="Ward D."/>
            <person name="Feldgarden M."/>
            <person name="Gevers D."/>
            <person name="Huys G."/>
            <person name="Walker B."/>
            <person name="Young S.K."/>
            <person name="Zeng Q."/>
            <person name="Gargeya S."/>
            <person name="Fitzgerald M."/>
            <person name="Haas B."/>
            <person name="Abouelleil A."/>
            <person name="Alvarado L."/>
            <person name="Arachchi H.M."/>
            <person name="Berlin A.M."/>
            <person name="Chapman S.B."/>
            <person name="Goldberg J."/>
            <person name="Griggs A."/>
            <person name="Gujja S."/>
            <person name="Hansen M."/>
            <person name="Howarth C."/>
            <person name="Imamovic A."/>
            <person name="Larimer J."/>
            <person name="McCowen C."/>
            <person name="Montmayeur A."/>
            <person name="Murphy C."/>
            <person name="Neiman D."/>
            <person name="Pearson M."/>
            <person name="Priest M."/>
            <person name="Roberts A."/>
            <person name="Saif S."/>
            <person name="Shea T."/>
            <person name="Sisk P."/>
            <person name="Sykes S."/>
            <person name="Wortman J."/>
            <person name="Nusbaum C."/>
            <person name="Birren B."/>
        </authorList>
    </citation>
    <scope>NUCLEOTIDE SEQUENCE [LARGE SCALE GENOMIC DNA]</scope>
    <source>
        <strain evidence="1 2">ATCC 43767</strain>
    </source>
</reference>
<dbReference type="PROSITE" id="PS51257">
    <property type="entry name" value="PROKAR_LIPOPROTEIN"/>
    <property type="match status" value="1"/>
</dbReference>
<evidence type="ECO:0000313" key="1">
    <source>
        <dbReference type="EMBL" id="EKB58191.1"/>
    </source>
</evidence>
<dbReference type="Proteomes" id="UP000006085">
    <property type="component" value="Unassembled WGS sequence"/>
</dbReference>
<comment type="caution">
    <text evidence="1">The sequence shown here is derived from an EMBL/GenBank/DDBJ whole genome shotgun (WGS) entry which is preliminary data.</text>
</comment>
<name>K1LT99_9FLAO</name>
<dbReference type="EMBL" id="AGYA01000016">
    <property type="protein sequence ID" value="EKB58191.1"/>
    <property type="molecule type" value="Genomic_DNA"/>
</dbReference>
<gene>
    <name evidence="1" type="ORF">HMPREF9699_00681</name>
</gene>
<keyword evidence="2" id="KW-1185">Reference proteome</keyword>
<dbReference type="STRING" id="883096.HMPREF9699_00681"/>
<sequence>MKNLFLALTIGLAAMGCRDREKEAQDQLPPITQTG</sequence>
<dbReference type="AlphaFoldDB" id="K1LT99"/>
<organism evidence="1 2">
    <name type="scientific">Bergeyella zoohelcum ATCC 43767</name>
    <dbReference type="NCBI Taxonomy" id="883096"/>
    <lineage>
        <taxon>Bacteria</taxon>
        <taxon>Pseudomonadati</taxon>
        <taxon>Bacteroidota</taxon>
        <taxon>Flavobacteriia</taxon>
        <taxon>Flavobacteriales</taxon>
        <taxon>Weeksellaceae</taxon>
        <taxon>Bergeyella</taxon>
    </lineage>
</organism>
<evidence type="ECO:0000313" key="2">
    <source>
        <dbReference type="Proteomes" id="UP000006085"/>
    </source>
</evidence>
<feature type="non-terminal residue" evidence="1">
    <location>
        <position position="35"/>
    </location>
</feature>